<reference evidence="1" key="1">
    <citation type="submission" date="2023-10" db="EMBL/GenBank/DDBJ databases">
        <authorList>
            <person name="Domelevo Entfellner J.-B."/>
        </authorList>
    </citation>
    <scope>NUCLEOTIDE SEQUENCE</scope>
</reference>
<protein>
    <submittedName>
        <fullName evidence="1">Uncharacterized protein</fullName>
    </submittedName>
</protein>
<proteinExistence type="predicted"/>
<sequence length="65" mass="7629">MYVATFSLYGDWLARYVVEALKVRFNENLFNESKINAYRRFIYDANRKKDGSIKLEAISAAKMEV</sequence>
<dbReference type="Proteomes" id="UP001189624">
    <property type="component" value="Chromosome 6"/>
</dbReference>
<accession>A0AA86VFW1</accession>
<name>A0AA86VFW1_9FABA</name>
<dbReference type="AlphaFoldDB" id="A0AA86VFW1"/>
<organism evidence="1 2">
    <name type="scientific">Sphenostylis stenocarpa</name>
    <dbReference type="NCBI Taxonomy" id="92480"/>
    <lineage>
        <taxon>Eukaryota</taxon>
        <taxon>Viridiplantae</taxon>
        <taxon>Streptophyta</taxon>
        <taxon>Embryophyta</taxon>
        <taxon>Tracheophyta</taxon>
        <taxon>Spermatophyta</taxon>
        <taxon>Magnoliopsida</taxon>
        <taxon>eudicotyledons</taxon>
        <taxon>Gunneridae</taxon>
        <taxon>Pentapetalae</taxon>
        <taxon>rosids</taxon>
        <taxon>fabids</taxon>
        <taxon>Fabales</taxon>
        <taxon>Fabaceae</taxon>
        <taxon>Papilionoideae</taxon>
        <taxon>50 kb inversion clade</taxon>
        <taxon>NPAAA clade</taxon>
        <taxon>indigoferoid/millettioid clade</taxon>
        <taxon>Phaseoleae</taxon>
        <taxon>Sphenostylis</taxon>
    </lineage>
</organism>
<dbReference type="Gramene" id="rna-AYBTSS11_LOCUS18665">
    <property type="protein sequence ID" value="CAJ1961314.1"/>
    <property type="gene ID" value="gene-AYBTSS11_LOCUS18665"/>
</dbReference>
<evidence type="ECO:0000313" key="2">
    <source>
        <dbReference type="Proteomes" id="UP001189624"/>
    </source>
</evidence>
<dbReference type="EMBL" id="OY731403">
    <property type="protein sequence ID" value="CAJ1961314.1"/>
    <property type="molecule type" value="Genomic_DNA"/>
</dbReference>
<evidence type="ECO:0000313" key="1">
    <source>
        <dbReference type="EMBL" id="CAJ1961314.1"/>
    </source>
</evidence>
<keyword evidence="2" id="KW-1185">Reference proteome</keyword>
<gene>
    <name evidence="1" type="ORF">AYBTSS11_LOCUS18665</name>
</gene>